<dbReference type="Proteomes" id="UP000019146">
    <property type="component" value="Chromosome 2"/>
</dbReference>
<accession>A0A0P0REN6</accession>
<evidence type="ECO:0000256" key="1">
    <source>
        <dbReference type="SAM" id="Phobius"/>
    </source>
</evidence>
<protein>
    <submittedName>
        <fullName evidence="2">Extracellular Matrix protein PelE</fullName>
    </submittedName>
</protein>
<dbReference type="KEGG" id="bcai:K788_0005823"/>
<dbReference type="EMBL" id="CP012747">
    <property type="protein sequence ID" value="ALL66676.1"/>
    <property type="molecule type" value="Genomic_DNA"/>
</dbReference>
<gene>
    <name evidence="2" type="ORF">K788_0005823</name>
</gene>
<sequence>MSASDGVTTGRNRPAGARITLVGVLLVALGLALQFVVFMIATRSMPDTSAEWLGGLVDTDVATLRAAAHLNTQTMLLCLLVQACAALATSLGLADMMPARYRLPRVGLLASLWFLNFAVPVGGILCSIGALAIAAALPRPRAQLPVVLVEEPEFAANLIGTVSYGRGARLKAELQNADAGTSFRMTALLAMQTMPARTVSPLLQGMLADPLDDIRLLAYGILDNREKTLTQQILVERPKLDVKLHPELSDAERAHANRTLAQLYSELIYENLVTGDVYRNAADQADGFAAAALEHDPNDAALWRLRGRLAIARRDLDGADTMLQRAIDCGFPRERMLPWLAETAYLRRDFARVRKLLAEMDNRAATPTLAAVLDFWKPRGPGAAQPRSI</sequence>
<keyword evidence="1" id="KW-1133">Transmembrane helix</keyword>
<evidence type="ECO:0000313" key="3">
    <source>
        <dbReference type="Proteomes" id="UP000019146"/>
    </source>
</evidence>
<dbReference type="AlphaFoldDB" id="A0A0P0REN6"/>
<dbReference type="RefSeq" id="WP_035988104.1">
    <property type="nucleotide sequence ID" value="NZ_CP012747.1"/>
</dbReference>
<proteinExistence type="predicted"/>
<reference evidence="2 3" key="1">
    <citation type="journal article" date="2014" name="Genome Announc.">
        <title>Draft Genome Sequence of the Haloacid-Degrading Burkholderia caribensis Strain MBA4.</title>
        <authorList>
            <person name="Pan Y."/>
            <person name="Kong K.F."/>
            <person name="Tsang J.S."/>
        </authorList>
    </citation>
    <scope>NUCLEOTIDE SEQUENCE [LARGE SCALE GENOMIC DNA]</scope>
    <source>
        <strain evidence="2 3">MBA4</strain>
    </source>
</reference>
<name>A0A0P0REN6_9BURK</name>
<dbReference type="GeneID" id="69970613"/>
<organism evidence="2 3">
    <name type="scientific">Paraburkholderia caribensis MBA4</name>
    <dbReference type="NCBI Taxonomy" id="1323664"/>
    <lineage>
        <taxon>Bacteria</taxon>
        <taxon>Pseudomonadati</taxon>
        <taxon>Pseudomonadota</taxon>
        <taxon>Betaproteobacteria</taxon>
        <taxon>Burkholderiales</taxon>
        <taxon>Burkholderiaceae</taxon>
        <taxon>Paraburkholderia</taxon>
    </lineage>
</organism>
<keyword evidence="1" id="KW-0472">Membrane</keyword>
<feature type="transmembrane region" description="Helical" evidence="1">
    <location>
        <begin position="106"/>
        <end position="137"/>
    </location>
</feature>
<feature type="transmembrane region" description="Helical" evidence="1">
    <location>
        <begin position="21"/>
        <end position="41"/>
    </location>
</feature>
<feature type="transmembrane region" description="Helical" evidence="1">
    <location>
        <begin position="74"/>
        <end position="94"/>
    </location>
</feature>
<evidence type="ECO:0000313" key="2">
    <source>
        <dbReference type="EMBL" id="ALL66676.1"/>
    </source>
</evidence>
<keyword evidence="1" id="KW-0812">Transmembrane</keyword>